<feature type="compositionally biased region" description="Basic residues" evidence="1">
    <location>
        <begin position="215"/>
        <end position="228"/>
    </location>
</feature>
<name>A0A345M6C4_9CAUD</name>
<sequence>MTDAGRERTEREKLIEEYVGTEFGKDANVDKILRSLDPLRGEHRQPTPEVERKLLDRIDEMTRRRAEILRTGTLPPIYGKPEIHPVFDADGGLISEGMVADEHLPNKPYLREYHFGGPRAGKTLRLTNAMDEVDPEVVKEVFERFNKLGKDLAEALAPMIEQFRTAFQSINDFVEANPELFVDKPVHPHGVRDERGIPKPSNVVPFWANDPGRSRPAKGRSRGKGKSR</sequence>
<evidence type="ECO:0000256" key="1">
    <source>
        <dbReference type="SAM" id="MobiDB-lite"/>
    </source>
</evidence>
<gene>
    <name evidence="2" type="primary">6</name>
    <name evidence="2" type="ORF">SEA_PLEAKLEY_6</name>
</gene>
<reference evidence="3" key="1">
    <citation type="submission" date="2018-07" db="EMBL/GenBank/DDBJ databases">
        <authorList>
            <person name="Quirk P.G."/>
            <person name="Krulwich T.A."/>
        </authorList>
    </citation>
    <scope>NUCLEOTIDE SEQUENCE [LARGE SCALE GENOMIC DNA]</scope>
</reference>
<dbReference type="EMBL" id="MH576960">
    <property type="protein sequence ID" value="AXH66045.1"/>
    <property type="molecule type" value="Genomic_DNA"/>
</dbReference>
<evidence type="ECO:0000313" key="3">
    <source>
        <dbReference type="Proteomes" id="UP000260273"/>
    </source>
</evidence>
<organism evidence="2 3">
    <name type="scientific">Gordonia phage Pleakley</name>
    <dbReference type="NCBI Taxonomy" id="2283246"/>
    <lineage>
        <taxon>Viruses</taxon>
        <taxon>Duplodnaviria</taxon>
        <taxon>Heunggongvirae</taxon>
        <taxon>Uroviricota</taxon>
        <taxon>Caudoviricetes</taxon>
        <taxon>Zierdtviridae</taxon>
        <taxon>Emilbogenvirinae</taxon>
        <taxon>Pleakleyvirus</taxon>
        <taxon>Pleakleyvirus pleakley</taxon>
    </lineage>
</organism>
<accession>A0A345M6C4</accession>
<protein>
    <submittedName>
        <fullName evidence="2">Uncharacterized protein</fullName>
    </submittedName>
</protein>
<keyword evidence="3" id="KW-1185">Reference proteome</keyword>
<dbReference type="Proteomes" id="UP000260273">
    <property type="component" value="Segment"/>
</dbReference>
<evidence type="ECO:0000313" key="2">
    <source>
        <dbReference type="EMBL" id="AXH66045.1"/>
    </source>
</evidence>
<dbReference type="KEGG" id="vg:65115064"/>
<feature type="region of interest" description="Disordered" evidence="1">
    <location>
        <begin position="191"/>
        <end position="228"/>
    </location>
</feature>
<dbReference type="RefSeq" id="YP_010097400.1">
    <property type="nucleotide sequence ID" value="NC_055758.1"/>
</dbReference>
<dbReference type="GeneID" id="65115064"/>
<proteinExistence type="predicted"/>